<evidence type="ECO:0000256" key="1">
    <source>
        <dbReference type="SAM" id="Phobius"/>
    </source>
</evidence>
<sequence>MTWCWRPERIVDREPLPTDYRCCCGCCTSKCGFTFITIVNLAIVALIGLLLLPGLLLGGPIVWIIFAIPIALIFLWLYPSVQAIRTEKPVYMQIVWIANLIITSLGFLYLIVLAIASLITMSTATDDREREQAATLFARVIIRVVFDLLWTIWGLCLIYSFYSYLRDRQLWLEGRGTDMPKVPHPYHMESAPMYEP</sequence>
<dbReference type="Proteomes" id="UP000887575">
    <property type="component" value="Unassembled WGS sequence"/>
</dbReference>
<feature type="transmembrane region" description="Helical" evidence="1">
    <location>
        <begin position="90"/>
        <end position="120"/>
    </location>
</feature>
<organism evidence="2 3">
    <name type="scientific">Mesorhabditis belari</name>
    <dbReference type="NCBI Taxonomy" id="2138241"/>
    <lineage>
        <taxon>Eukaryota</taxon>
        <taxon>Metazoa</taxon>
        <taxon>Ecdysozoa</taxon>
        <taxon>Nematoda</taxon>
        <taxon>Chromadorea</taxon>
        <taxon>Rhabditida</taxon>
        <taxon>Rhabditina</taxon>
        <taxon>Rhabditomorpha</taxon>
        <taxon>Rhabditoidea</taxon>
        <taxon>Rhabditidae</taxon>
        <taxon>Mesorhabditinae</taxon>
        <taxon>Mesorhabditis</taxon>
    </lineage>
</organism>
<protein>
    <submittedName>
        <fullName evidence="3">Uncharacterized protein</fullName>
    </submittedName>
</protein>
<keyword evidence="2" id="KW-1185">Reference proteome</keyword>
<keyword evidence="1" id="KW-0472">Membrane</keyword>
<name>A0AAF3EVE8_9BILA</name>
<keyword evidence="1" id="KW-1133">Transmembrane helix</keyword>
<keyword evidence="1" id="KW-0812">Transmembrane</keyword>
<reference evidence="3" key="1">
    <citation type="submission" date="2024-02" db="UniProtKB">
        <authorList>
            <consortium name="WormBaseParasite"/>
        </authorList>
    </citation>
    <scope>IDENTIFICATION</scope>
</reference>
<feature type="transmembrane region" description="Helical" evidence="1">
    <location>
        <begin position="35"/>
        <end position="55"/>
    </location>
</feature>
<dbReference type="AlphaFoldDB" id="A0AAF3EVE8"/>
<evidence type="ECO:0000313" key="3">
    <source>
        <dbReference type="WBParaSite" id="MBELARI_LOCUS18040"/>
    </source>
</evidence>
<accession>A0AAF3EVE8</accession>
<feature type="transmembrane region" description="Helical" evidence="1">
    <location>
        <begin position="140"/>
        <end position="162"/>
    </location>
</feature>
<proteinExistence type="predicted"/>
<feature type="transmembrane region" description="Helical" evidence="1">
    <location>
        <begin position="61"/>
        <end position="78"/>
    </location>
</feature>
<dbReference type="WBParaSite" id="MBELARI_LOCUS18040">
    <property type="protein sequence ID" value="MBELARI_LOCUS18040"/>
    <property type="gene ID" value="MBELARI_LOCUS18040"/>
</dbReference>
<evidence type="ECO:0000313" key="2">
    <source>
        <dbReference type="Proteomes" id="UP000887575"/>
    </source>
</evidence>